<accession>A0A6A6EXK9</accession>
<feature type="signal peptide" evidence="1">
    <location>
        <begin position="1"/>
        <end position="19"/>
    </location>
</feature>
<gene>
    <name evidence="2" type="ORF">K469DRAFT_686797</name>
</gene>
<dbReference type="AlphaFoldDB" id="A0A6A6EXK9"/>
<dbReference type="EMBL" id="ML994611">
    <property type="protein sequence ID" value="KAF2194860.1"/>
    <property type="molecule type" value="Genomic_DNA"/>
</dbReference>
<feature type="chain" id="PRO_5025598671" evidence="1">
    <location>
        <begin position="20"/>
        <end position="186"/>
    </location>
</feature>
<evidence type="ECO:0000313" key="3">
    <source>
        <dbReference type="Proteomes" id="UP000800200"/>
    </source>
</evidence>
<keyword evidence="1" id="KW-0732">Signal</keyword>
<organism evidence="2 3">
    <name type="scientific">Zopfia rhizophila CBS 207.26</name>
    <dbReference type="NCBI Taxonomy" id="1314779"/>
    <lineage>
        <taxon>Eukaryota</taxon>
        <taxon>Fungi</taxon>
        <taxon>Dikarya</taxon>
        <taxon>Ascomycota</taxon>
        <taxon>Pezizomycotina</taxon>
        <taxon>Dothideomycetes</taxon>
        <taxon>Dothideomycetes incertae sedis</taxon>
        <taxon>Zopfiaceae</taxon>
        <taxon>Zopfia</taxon>
    </lineage>
</organism>
<evidence type="ECO:0000256" key="1">
    <source>
        <dbReference type="SAM" id="SignalP"/>
    </source>
</evidence>
<dbReference type="Proteomes" id="UP000800200">
    <property type="component" value="Unassembled WGS sequence"/>
</dbReference>
<sequence length="186" mass="19360">MHFIFLSFSLIPIISLVCADFIIITNANALTPTAFPDFTKAEDYTKKNNHSVVILGIPLQLSRRIRRVLLAASLTTNPAYSSATAALGSFIATRTDVPAIVTNTLAGTIFTEAPAWYTELPKDVKSYFDSAFAEQVSIASSLLNVAVTHTGDVAEPKSTNAAPSGGAVGYVGAGVAAAVAGVAALL</sequence>
<keyword evidence="3" id="KW-1185">Reference proteome</keyword>
<name>A0A6A6EXK9_9PEZI</name>
<evidence type="ECO:0000313" key="2">
    <source>
        <dbReference type="EMBL" id="KAF2194860.1"/>
    </source>
</evidence>
<reference evidence="2" key="1">
    <citation type="journal article" date="2020" name="Stud. Mycol.">
        <title>101 Dothideomycetes genomes: a test case for predicting lifestyles and emergence of pathogens.</title>
        <authorList>
            <person name="Haridas S."/>
            <person name="Albert R."/>
            <person name="Binder M."/>
            <person name="Bloem J."/>
            <person name="Labutti K."/>
            <person name="Salamov A."/>
            <person name="Andreopoulos B."/>
            <person name="Baker S."/>
            <person name="Barry K."/>
            <person name="Bills G."/>
            <person name="Bluhm B."/>
            <person name="Cannon C."/>
            <person name="Castanera R."/>
            <person name="Culley D."/>
            <person name="Daum C."/>
            <person name="Ezra D."/>
            <person name="Gonzalez J."/>
            <person name="Henrissat B."/>
            <person name="Kuo A."/>
            <person name="Liang C."/>
            <person name="Lipzen A."/>
            <person name="Lutzoni F."/>
            <person name="Magnuson J."/>
            <person name="Mondo S."/>
            <person name="Nolan M."/>
            <person name="Ohm R."/>
            <person name="Pangilinan J."/>
            <person name="Park H.-J."/>
            <person name="Ramirez L."/>
            <person name="Alfaro M."/>
            <person name="Sun H."/>
            <person name="Tritt A."/>
            <person name="Yoshinaga Y."/>
            <person name="Zwiers L.-H."/>
            <person name="Turgeon B."/>
            <person name="Goodwin S."/>
            <person name="Spatafora J."/>
            <person name="Crous P."/>
            <person name="Grigoriev I."/>
        </authorList>
    </citation>
    <scope>NUCLEOTIDE SEQUENCE</scope>
    <source>
        <strain evidence="2">CBS 207.26</strain>
    </source>
</reference>
<proteinExistence type="predicted"/>
<dbReference type="OrthoDB" id="5419608at2759"/>
<protein>
    <submittedName>
        <fullName evidence="2">Uncharacterized protein</fullName>
    </submittedName>
</protein>